<keyword evidence="4" id="KW-0808">Transferase</keyword>
<name>A0A157ZXC8_9BURK</name>
<reference evidence="15" key="1">
    <citation type="submission" date="2016-01" db="EMBL/GenBank/DDBJ databases">
        <authorList>
            <person name="Peeters C."/>
        </authorList>
    </citation>
    <scope>NUCLEOTIDE SEQUENCE</scope>
    <source>
        <strain evidence="15">LMG 29321</strain>
    </source>
</reference>
<dbReference type="SMART" id="SM00387">
    <property type="entry name" value="HATPase_c"/>
    <property type="match status" value="1"/>
</dbReference>
<evidence type="ECO:0000256" key="3">
    <source>
        <dbReference type="ARBA" id="ARBA00022553"/>
    </source>
</evidence>
<dbReference type="InterPro" id="IPR000014">
    <property type="entry name" value="PAS"/>
</dbReference>
<comment type="caution">
    <text evidence="15">The sequence shown here is derived from an EMBL/GenBank/DDBJ whole genome shotgun (WGS) entry which is preliminary data.</text>
</comment>
<evidence type="ECO:0000256" key="11">
    <source>
        <dbReference type="ARBA" id="ARBA00039567"/>
    </source>
</evidence>
<dbReference type="AlphaFoldDB" id="A0A157ZXC8"/>
<dbReference type="Gene3D" id="3.30.565.10">
    <property type="entry name" value="Histidine kinase-like ATPase, C-terminal domain"/>
    <property type="match status" value="1"/>
</dbReference>
<evidence type="ECO:0000259" key="14">
    <source>
        <dbReference type="PROSITE" id="PS50109"/>
    </source>
</evidence>
<keyword evidence="5" id="KW-0547">Nucleotide-binding</keyword>
<dbReference type="EMBL" id="FCOX02000003">
    <property type="protein sequence ID" value="SAK50181.1"/>
    <property type="molecule type" value="Genomic_DNA"/>
</dbReference>
<dbReference type="GO" id="GO:0000155">
    <property type="term" value="F:phosphorelay sensor kinase activity"/>
    <property type="evidence" value="ECO:0007669"/>
    <property type="project" value="InterPro"/>
</dbReference>
<dbReference type="InterPro" id="IPR005467">
    <property type="entry name" value="His_kinase_dom"/>
</dbReference>
<evidence type="ECO:0000256" key="10">
    <source>
        <dbReference type="ARBA" id="ARBA00037696"/>
    </source>
</evidence>
<dbReference type="CDD" id="cd00130">
    <property type="entry name" value="PAS"/>
    <property type="match status" value="1"/>
</dbReference>
<dbReference type="PROSITE" id="PS50109">
    <property type="entry name" value="HIS_KIN"/>
    <property type="match status" value="1"/>
</dbReference>
<evidence type="ECO:0000256" key="7">
    <source>
        <dbReference type="ARBA" id="ARBA00022840"/>
    </source>
</evidence>
<dbReference type="EC" id="2.7.13.3" evidence="2"/>
<evidence type="ECO:0000256" key="8">
    <source>
        <dbReference type="ARBA" id="ARBA00023012"/>
    </source>
</evidence>
<dbReference type="GO" id="GO:0005524">
    <property type="term" value="F:ATP binding"/>
    <property type="evidence" value="ECO:0007669"/>
    <property type="project" value="UniProtKB-KW"/>
</dbReference>
<comment type="catalytic activity">
    <reaction evidence="1">
        <text>ATP + protein L-histidine = ADP + protein N-phospho-L-histidine.</text>
        <dbReference type="EC" id="2.7.13.3"/>
    </reaction>
</comment>
<dbReference type="Pfam" id="PF00512">
    <property type="entry name" value="HisKA"/>
    <property type="match status" value="1"/>
</dbReference>
<organism evidence="15 16">
    <name type="scientific">Caballeronia calidae</name>
    <dbReference type="NCBI Taxonomy" id="1777139"/>
    <lineage>
        <taxon>Bacteria</taxon>
        <taxon>Pseudomonadati</taxon>
        <taxon>Pseudomonadota</taxon>
        <taxon>Betaproteobacteria</taxon>
        <taxon>Burkholderiales</taxon>
        <taxon>Burkholderiaceae</taxon>
        <taxon>Caballeronia</taxon>
    </lineage>
</organism>
<dbReference type="PRINTS" id="PR00344">
    <property type="entry name" value="BCTRLSENSOR"/>
</dbReference>
<dbReference type="InterPro" id="IPR003594">
    <property type="entry name" value="HATPase_dom"/>
</dbReference>
<dbReference type="InterPro" id="IPR035965">
    <property type="entry name" value="PAS-like_dom_sf"/>
</dbReference>
<dbReference type="Pfam" id="PF13426">
    <property type="entry name" value="PAS_9"/>
    <property type="match status" value="1"/>
</dbReference>
<keyword evidence="9" id="KW-0535">Nitrogen fixation</keyword>
<dbReference type="Proteomes" id="UP000071859">
    <property type="component" value="Unassembled WGS sequence"/>
</dbReference>
<dbReference type="InterPro" id="IPR004358">
    <property type="entry name" value="Sig_transdc_His_kin-like_C"/>
</dbReference>
<dbReference type="CDD" id="cd00082">
    <property type="entry name" value="HisKA"/>
    <property type="match status" value="1"/>
</dbReference>
<evidence type="ECO:0000313" key="16">
    <source>
        <dbReference type="Proteomes" id="UP000071859"/>
    </source>
</evidence>
<dbReference type="Gene3D" id="1.10.287.130">
    <property type="match status" value="1"/>
</dbReference>
<dbReference type="InterPro" id="IPR036890">
    <property type="entry name" value="HATPase_C_sf"/>
</dbReference>
<keyword evidence="6" id="KW-0418">Kinase</keyword>
<keyword evidence="7" id="KW-0067">ATP-binding</keyword>
<dbReference type="InterPro" id="IPR003661">
    <property type="entry name" value="HisK_dim/P_dom"/>
</dbReference>
<evidence type="ECO:0000256" key="9">
    <source>
        <dbReference type="ARBA" id="ARBA00023231"/>
    </source>
</evidence>
<dbReference type="SMART" id="SM00388">
    <property type="entry name" value="HisKA"/>
    <property type="match status" value="1"/>
</dbReference>
<evidence type="ECO:0000256" key="6">
    <source>
        <dbReference type="ARBA" id="ARBA00022777"/>
    </source>
</evidence>
<evidence type="ECO:0000256" key="2">
    <source>
        <dbReference type="ARBA" id="ARBA00012438"/>
    </source>
</evidence>
<evidence type="ECO:0000256" key="5">
    <source>
        <dbReference type="ARBA" id="ARBA00022741"/>
    </source>
</evidence>
<dbReference type="NCBIfam" id="NF008293">
    <property type="entry name" value="PRK11073.1"/>
    <property type="match status" value="1"/>
</dbReference>
<evidence type="ECO:0000256" key="4">
    <source>
        <dbReference type="ARBA" id="ARBA00022679"/>
    </source>
</evidence>
<dbReference type="Pfam" id="PF02518">
    <property type="entry name" value="HATPase_c"/>
    <property type="match status" value="1"/>
</dbReference>
<accession>A0A157ZXC8</accession>
<dbReference type="SUPFAM" id="SSF47384">
    <property type="entry name" value="Homodimeric domain of signal transducing histidine kinase"/>
    <property type="match status" value="1"/>
</dbReference>
<keyword evidence="3" id="KW-0597">Phosphoprotein</keyword>
<dbReference type="SUPFAM" id="SSF55874">
    <property type="entry name" value="ATPase domain of HSP90 chaperone/DNA topoisomerase II/histidine kinase"/>
    <property type="match status" value="1"/>
</dbReference>
<feature type="domain" description="Histidine kinase" evidence="14">
    <location>
        <begin position="177"/>
        <end position="398"/>
    </location>
</feature>
<dbReference type="Gene3D" id="3.30.450.20">
    <property type="entry name" value="PAS domain"/>
    <property type="match status" value="1"/>
</dbReference>
<gene>
    <name evidence="15" type="ORF">AWB78_01075</name>
</gene>
<keyword evidence="8" id="KW-0902">Two-component regulatory system</keyword>
<sequence length="398" mass="44828">MSRNEKKIGVTNDLIHRTMVLKNLIKARKGHADALSDDTQLAATGLLPGLEALPTVVLVLDMRNLRIAYANPSAESMLEMSRKQLTQMNWPELFANAEELASTVASIAENRFNATRLDAVLERPGREQVHVHAIVAYLEAAADYVLLELFENERHLRTDREERIHDLTAVNKQLIRNLAHEIKNPLGGIRGAAQLLEFELGARERDELREYTQVIIKESDRLQTLVDRLLEPHRHPHIVGDVNIHEVCERVRAVILAEFPRGLTIERDYDVSVPDLRGDKEQLIQALLNIVRNAAEALKERISQGDAKIELRTRIARKVTIGKKLHKLALDLHITDNGPGIPEEIRDRIFFPLVSGREDGSGLGLTLAQSFVHQHDGLIEVESRPGCTEFAILLPFES</sequence>
<evidence type="ECO:0000256" key="1">
    <source>
        <dbReference type="ARBA" id="ARBA00000085"/>
    </source>
</evidence>
<dbReference type="InterPro" id="IPR036097">
    <property type="entry name" value="HisK_dim/P_sf"/>
</dbReference>
<evidence type="ECO:0000256" key="13">
    <source>
        <dbReference type="ARBA" id="ARBA00043094"/>
    </source>
</evidence>
<comment type="function">
    <text evidence="10">Member of the two-component regulatory system NtrB/NtrC, which controls expression of the nitrogen-regulated (ntr) genes in response to nitrogen limitation. Under conditions of nitrogen limitation, NtrB autophosphorylates and transfers the phosphoryl group to NtrC. In the presence of nitrogen, acts as a phosphatase that dephosphorylates and inactivates NtrC.</text>
</comment>
<protein>
    <recommendedName>
        <fullName evidence="11">Sensory histidine kinase/phosphatase NtrB</fullName>
        <ecNumber evidence="2">2.7.13.3</ecNumber>
    </recommendedName>
    <alternativeName>
        <fullName evidence="12">Nitrogen regulation protein NR(II)</fullName>
    </alternativeName>
    <alternativeName>
        <fullName evidence="13">Nitrogen regulator II</fullName>
    </alternativeName>
</protein>
<evidence type="ECO:0000313" key="15">
    <source>
        <dbReference type="EMBL" id="SAK50181.1"/>
    </source>
</evidence>
<dbReference type="PANTHER" id="PTHR43065:SF16">
    <property type="entry name" value="SENSORY HISTIDINE KINASE_PHOSPHATASE NTRB"/>
    <property type="match status" value="1"/>
</dbReference>
<proteinExistence type="predicted"/>
<dbReference type="SUPFAM" id="SSF55785">
    <property type="entry name" value="PYP-like sensor domain (PAS domain)"/>
    <property type="match status" value="1"/>
</dbReference>
<evidence type="ECO:0000256" key="12">
    <source>
        <dbReference type="ARBA" id="ARBA00042313"/>
    </source>
</evidence>
<keyword evidence="16" id="KW-1185">Reference proteome</keyword>
<dbReference type="PANTHER" id="PTHR43065">
    <property type="entry name" value="SENSOR HISTIDINE KINASE"/>
    <property type="match status" value="1"/>
</dbReference>